<feature type="domain" description="PPM-type phosphatase" evidence="1">
    <location>
        <begin position="1"/>
        <end position="182"/>
    </location>
</feature>
<gene>
    <name evidence="2" type="ORF">GA0070558_15219</name>
</gene>
<protein>
    <submittedName>
        <fullName evidence="2">Protein phosphatase 2C</fullName>
    </submittedName>
</protein>
<dbReference type="EMBL" id="FMCW01000052">
    <property type="protein sequence ID" value="SCF21180.1"/>
    <property type="molecule type" value="Genomic_DNA"/>
</dbReference>
<dbReference type="SMART" id="SM00331">
    <property type="entry name" value="PP2C_SIG"/>
    <property type="match status" value="1"/>
</dbReference>
<name>A0A1C4YKI6_9ACTN</name>
<dbReference type="Proteomes" id="UP000199375">
    <property type="component" value="Unassembled WGS sequence"/>
</dbReference>
<dbReference type="InterPro" id="IPR036457">
    <property type="entry name" value="PPM-type-like_dom_sf"/>
</dbReference>
<dbReference type="CDD" id="cd00143">
    <property type="entry name" value="PP2Cc"/>
    <property type="match status" value="1"/>
</dbReference>
<organism evidence="2 3">
    <name type="scientific">Micromonospora haikouensis</name>
    <dbReference type="NCBI Taxonomy" id="686309"/>
    <lineage>
        <taxon>Bacteria</taxon>
        <taxon>Bacillati</taxon>
        <taxon>Actinomycetota</taxon>
        <taxon>Actinomycetes</taxon>
        <taxon>Micromonosporales</taxon>
        <taxon>Micromonosporaceae</taxon>
        <taxon>Micromonospora</taxon>
    </lineage>
</organism>
<sequence>MRQYDQAVEPGALPVVLGQAVNAANHALRQRIEAEPSLAGMGTTLVAMLRAGTAVALANVGDSRAYLLRGGQQHGQTTQITEDHLYKHLVAEAANVPHLPDRLARFVDGRQDGRAPDITLLTLAPGDRLLLCTDGLSSYVPHDLLHSALATSTSTQEAVDRLIASALDQGGPDNVTVVVIFVGQ</sequence>
<dbReference type="SMART" id="SM00332">
    <property type="entry name" value="PP2Cc"/>
    <property type="match status" value="1"/>
</dbReference>
<evidence type="ECO:0000313" key="3">
    <source>
        <dbReference type="Proteomes" id="UP000199375"/>
    </source>
</evidence>
<dbReference type="PROSITE" id="PS51746">
    <property type="entry name" value="PPM_2"/>
    <property type="match status" value="1"/>
</dbReference>
<dbReference type="Pfam" id="PF13672">
    <property type="entry name" value="PP2C_2"/>
    <property type="match status" value="1"/>
</dbReference>
<reference evidence="2 3" key="1">
    <citation type="submission" date="2016-06" db="EMBL/GenBank/DDBJ databases">
        <authorList>
            <person name="Kjaerup R.B."/>
            <person name="Dalgaard T.S."/>
            <person name="Juul-Madsen H.R."/>
        </authorList>
    </citation>
    <scope>NUCLEOTIDE SEQUENCE [LARGE SCALE GENOMIC DNA]</scope>
    <source>
        <strain evidence="2 3">DSM 45626</strain>
    </source>
</reference>
<evidence type="ECO:0000259" key="1">
    <source>
        <dbReference type="PROSITE" id="PS51746"/>
    </source>
</evidence>
<evidence type="ECO:0000313" key="2">
    <source>
        <dbReference type="EMBL" id="SCF21180.1"/>
    </source>
</evidence>
<accession>A0A1C4YKI6</accession>
<dbReference type="Gene3D" id="3.60.40.10">
    <property type="entry name" value="PPM-type phosphatase domain"/>
    <property type="match status" value="1"/>
</dbReference>
<dbReference type="InterPro" id="IPR001932">
    <property type="entry name" value="PPM-type_phosphatase-like_dom"/>
</dbReference>
<dbReference type="AlphaFoldDB" id="A0A1C4YKI6"/>
<dbReference type="SUPFAM" id="SSF81606">
    <property type="entry name" value="PP2C-like"/>
    <property type="match status" value="1"/>
</dbReference>
<proteinExistence type="predicted"/>